<evidence type="ECO:0000313" key="2">
    <source>
        <dbReference type="Proteomes" id="UP000199599"/>
    </source>
</evidence>
<accession>A0A1I1RXE4</accession>
<dbReference type="EMBL" id="FOMN01000002">
    <property type="protein sequence ID" value="SFD38921.1"/>
    <property type="molecule type" value="Genomic_DNA"/>
</dbReference>
<dbReference type="AlphaFoldDB" id="A0A1I1RXE4"/>
<organism evidence="1 2">
    <name type="scientific">Lactobacillus bombicola</name>
    <dbReference type="NCBI Taxonomy" id="1505723"/>
    <lineage>
        <taxon>Bacteria</taxon>
        <taxon>Bacillati</taxon>
        <taxon>Bacillota</taxon>
        <taxon>Bacilli</taxon>
        <taxon>Lactobacillales</taxon>
        <taxon>Lactobacillaceae</taxon>
        <taxon>Lactobacillus</taxon>
    </lineage>
</organism>
<protein>
    <submittedName>
        <fullName evidence="1">Uncharacterized protein</fullName>
    </submittedName>
</protein>
<name>A0A1I1RXE4_9LACO</name>
<evidence type="ECO:0000313" key="1">
    <source>
        <dbReference type="EMBL" id="SFD38921.1"/>
    </source>
</evidence>
<reference evidence="2" key="1">
    <citation type="submission" date="2016-10" db="EMBL/GenBank/DDBJ databases">
        <authorList>
            <person name="Varghese N."/>
            <person name="Submissions S."/>
        </authorList>
    </citation>
    <scope>NUCLEOTIDE SEQUENCE [LARGE SCALE GENOMIC DNA]</scope>
    <source>
        <strain evidence="2">R-53102</strain>
    </source>
</reference>
<dbReference type="STRING" id="1505723.SAMN04487792_0652"/>
<proteinExistence type="predicted"/>
<sequence length="53" mass="6227">MLKFVYLNSDWSNQKRLFKLVSAGFDPLAFLNFNIGDLRYWRLLIASFLLSAL</sequence>
<dbReference type="Proteomes" id="UP000199599">
    <property type="component" value="Unassembled WGS sequence"/>
</dbReference>
<gene>
    <name evidence="1" type="ORF">SAMN04487792_0652</name>
</gene>